<dbReference type="PROSITE" id="PS00041">
    <property type="entry name" value="HTH_ARAC_FAMILY_1"/>
    <property type="match status" value="1"/>
</dbReference>
<dbReference type="PROSITE" id="PS50110">
    <property type="entry name" value="RESPONSE_REGULATORY"/>
    <property type="match status" value="1"/>
</dbReference>
<dbReference type="Gene3D" id="1.10.10.60">
    <property type="entry name" value="Homeodomain-like"/>
    <property type="match status" value="2"/>
</dbReference>
<dbReference type="InterPro" id="IPR018060">
    <property type="entry name" value="HTH_AraC"/>
</dbReference>
<keyword evidence="10" id="KW-1185">Reference proteome</keyword>
<dbReference type="InterPro" id="IPR011006">
    <property type="entry name" value="CheY-like_superfamily"/>
</dbReference>
<sequence>MSIRTMLVEDEWLIREALLRTVPWEQYGFEIAGQAGNGKDALEMFIRLQPDVVITDIRMPGMDGMELIACIREISPTVLICILSSHTDFGLARQGIRYGVFEYLDKLNLSSGEVEHCLERLYDTFHGKLSEQSGGSGLREASQPEVRKLELHSPSAWLKQFRPSARDDAGWRWIIMLMDREIWGQTDIHAWLEGFPYPAVIAERRLFVDTEQRLHLILEDRIEVPRLLLERYEDTGILISSRVAGPSEWEKAYREAEELQADLFYTGWNHMVEYGHKRIYQISVPVLQAEQEQNLIALLASGNANAIMDCLDQLMQDAERRSVHPKRLVQALTMLLTRNIPGRYFHQEHIAAWGETISLAHSCTTAGQFMERMSTALRTVMQDNERSVTIDVESAIRYVQKHYAEKITLGRLAGAVHLNPNYFSTLFKEQTGETPMSFVAGFRVERAKELLRRREGSIQEIAEQVGLHNLSHFSRVFKKWTGKTPSEYRGDL</sequence>
<dbReference type="InterPro" id="IPR009057">
    <property type="entry name" value="Homeodomain-like_sf"/>
</dbReference>
<dbReference type="InterPro" id="IPR001789">
    <property type="entry name" value="Sig_transdc_resp-reg_receiver"/>
</dbReference>
<dbReference type="OrthoDB" id="2575283at2"/>
<evidence type="ECO:0000256" key="3">
    <source>
        <dbReference type="ARBA" id="ARBA00023163"/>
    </source>
</evidence>
<evidence type="ECO:0000313" key="8">
    <source>
        <dbReference type="EMBL" id="QKS55288.1"/>
    </source>
</evidence>
<protein>
    <submittedName>
        <fullName evidence="8">Helix-turn-helix domain-containing protein</fullName>
    </submittedName>
    <submittedName>
        <fullName evidence="7">YesN/AraC family two-component response regulator</fullName>
    </submittedName>
</protein>
<feature type="modified residue" description="4-aspartylphosphate" evidence="4">
    <location>
        <position position="56"/>
    </location>
</feature>
<evidence type="ECO:0000313" key="10">
    <source>
        <dbReference type="Proteomes" id="UP000509327"/>
    </source>
</evidence>
<dbReference type="Pfam" id="PF00072">
    <property type="entry name" value="Response_reg"/>
    <property type="match status" value="1"/>
</dbReference>
<dbReference type="SUPFAM" id="SSF52172">
    <property type="entry name" value="CheY-like"/>
    <property type="match status" value="1"/>
</dbReference>
<evidence type="ECO:0000313" key="9">
    <source>
        <dbReference type="Proteomes" id="UP000247790"/>
    </source>
</evidence>
<dbReference type="SMART" id="SM00342">
    <property type="entry name" value="HTH_ARAC"/>
    <property type="match status" value="1"/>
</dbReference>
<dbReference type="RefSeq" id="WP_110896582.1">
    <property type="nucleotide sequence ID" value="NZ_CP054614.1"/>
</dbReference>
<feature type="domain" description="Response regulatory" evidence="6">
    <location>
        <begin position="4"/>
        <end position="121"/>
    </location>
</feature>
<evidence type="ECO:0000256" key="1">
    <source>
        <dbReference type="ARBA" id="ARBA00023015"/>
    </source>
</evidence>
<dbReference type="EMBL" id="CP054614">
    <property type="protein sequence ID" value="QKS55288.1"/>
    <property type="molecule type" value="Genomic_DNA"/>
</dbReference>
<dbReference type="PRINTS" id="PR00032">
    <property type="entry name" value="HTHARAC"/>
</dbReference>
<gene>
    <name evidence="7" type="ORF">DFQ00_10614</name>
    <name evidence="8" type="ORF">HUB98_02480</name>
</gene>
<dbReference type="GO" id="GO:0043565">
    <property type="term" value="F:sequence-specific DNA binding"/>
    <property type="evidence" value="ECO:0007669"/>
    <property type="project" value="InterPro"/>
</dbReference>
<evidence type="ECO:0000256" key="4">
    <source>
        <dbReference type="PROSITE-ProRule" id="PRU00169"/>
    </source>
</evidence>
<dbReference type="SMART" id="SM00448">
    <property type="entry name" value="REC"/>
    <property type="match status" value="1"/>
</dbReference>
<dbReference type="AlphaFoldDB" id="A0A2V4VIU5"/>
<evidence type="ECO:0000313" key="7">
    <source>
        <dbReference type="EMBL" id="PYE49034.1"/>
    </source>
</evidence>
<reference evidence="7 9" key="1">
    <citation type="submission" date="2018-06" db="EMBL/GenBank/DDBJ databases">
        <title>Genomic Encyclopedia of Type Strains, Phase III (KMG-III): the genomes of soil and plant-associated and newly described type strains.</title>
        <authorList>
            <person name="Whitman W."/>
        </authorList>
    </citation>
    <scope>NUCLEOTIDE SEQUENCE [LARGE SCALE GENOMIC DNA]</scope>
    <source>
        <strain evidence="7 9">CECT 7022</strain>
    </source>
</reference>
<name>A0A2V4VIU5_PAEBA</name>
<dbReference type="Proteomes" id="UP000509327">
    <property type="component" value="Chromosome"/>
</dbReference>
<evidence type="ECO:0000259" key="5">
    <source>
        <dbReference type="PROSITE" id="PS01124"/>
    </source>
</evidence>
<dbReference type="InterPro" id="IPR018062">
    <property type="entry name" value="HTH_AraC-typ_CS"/>
</dbReference>
<dbReference type="EMBL" id="QJSW01000006">
    <property type="protein sequence ID" value="PYE49034.1"/>
    <property type="molecule type" value="Genomic_DNA"/>
</dbReference>
<dbReference type="CDD" id="cd17536">
    <property type="entry name" value="REC_YesN-like"/>
    <property type="match status" value="1"/>
</dbReference>
<dbReference type="Gene3D" id="3.40.50.2300">
    <property type="match status" value="1"/>
</dbReference>
<dbReference type="PANTHER" id="PTHR43280:SF28">
    <property type="entry name" value="HTH-TYPE TRANSCRIPTIONAL ACTIVATOR RHAS"/>
    <property type="match status" value="1"/>
</dbReference>
<dbReference type="GO" id="GO:0003700">
    <property type="term" value="F:DNA-binding transcription factor activity"/>
    <property type="evidence" value="ECO:0007669"/>
    <property type="project" value="InterPro"/>
</dbReference>
<feature type="domain" description="HTH araC/xylS-type" evidence="5">
    <location>
        <begin position="393"/>
        <end position="491"/>
    </location>
</feature>
<keyword evidence="2" id="KW-0238">DNA-binding</keyword>
<dbReference type="SUPFAM" id="SSF46689">
    <property type="entry name" value="Homeodomain-like"/>
    <property type="match status" value="2"/>
</dbReference>
<proteinExistence type="predicted"/>
<dbReference type="Proteomes" id="UP000247790">
    <property type="component" value="Unassembled WGS sequence"/>
</dbReference>
<dbReference type="Pfam" id="PF12833">
    <property type="entry name" value="HTH_18"/>
    <property type="match status" value="1"/>
</dbReference>
<evidence type="ECO:0000259" key="6">
    <source>
        <dbReference type="PROSITE" id="PS50110"/>
    </source>
</evidence>
<organism evidence="7 9">
    <name type="scientific">Paenibacillus barcinonensis</name>
    <dbReference type="NCBI Taxonomy" id="198119"/>
    <lineage>
        <taxon>Bacteria</taxon>
        <taxon>Bacillati</taxon>
        <taxon>Bacillota</taxon>
        <taxon>Bacilli</taxon>
        <taxon>Bacillales</taxon>
        <taxon>Paenibacillaceae</taxon>
        <taxon>Paenibacillus</taxon>
    </lineage>
</organism>
<dbReference type="InterPro" id="IPR020449">
    <property type="entry name" value="Tscrpt_reg_AraC-type_HTH"/>
</dbReference>
<evidence type="ECO:0000256" key="2">
    <source>
        <dbReference type="ARBA" id="ARBA00023125"/>
    </source>
</evidence>
<accession>A0A2V4VIU5</accession>
<keyword evidence="3" id="KW-0804">Transcription</keyword>
<keyword evidence="1" id="KW-0805">Transcription regulation</keyword>
<dbReference type="PROSITE" id="PS01124">
    <property type="entry name" value="HTH_ARAC_FAMILY_2"/>
    <property type="match status" value="1"/>
</dbReference>
<dbReference type="PANTHER" id="PTHR43280">
    <property type="entry name" value="ARAC-FAMILY TRANSCRIPTIONAL REGULATOR"/>
    <property type="match status" value="1"/>
</dbReference>
<keyword evidence="4" id="KW-0597">Phosphoprotein</keyword>
<dbReference type="GO" id="GO:0000160">
    <property type="term" value="P:phosphorelay signal transduction system"/>
    <property type="evidence" value="ECO:0007669"/>
    <property type="project" value="InterPro"/>
</dbReference>
<reference evidence="8 10" key="2">
    <citation type="submission" date="2020-06" db="EMBL/GenBank/DDBJ databases">
        <title>Complete genome of Paenibacillus barcinonensis KACC11450.</title>
        <authorList>
            <person name="Kim M."/>
            <person name="Park Y.-J."/>
            <person name="Shin J.-H."/>
        </authorList>
    </citation>
    <scope>NUCLEOTIDE SEQUENCE [LARGE SCALE GENOMIC DNA]</scope>
    <source>
        <strain evidence="8 10">KACC11450</strain>
    </source>
</reference>